<comment type="caution">
    <text evidence="1">The sequence shown here is derived from an EMBL/GenBank/DDBJ whole genome shotgun (WGS) entry which is preliminary data.</text>
</comment>
<proteinExistence type="predicted"/>
<dbReference type="Proteomes" id="UP001153331">
    <property type="component" value="Unassembled WGS sequence"/>
</dbReference>
<reference evidence="1" key="1">
    <citation type="submission" date="2022-11" db="EMBL/GenBank/DDBJ databases">
        <title>Genome Sequence of Boeremia exigua.</title>
        <authorList>
            <person name="Buettner E."/>
        </authorList>
    </citation>
    <scope>NUCLEOTIDE SEQUENCE</scope>
    <source>
        <strain evidence="1">CU02</strain>
    </source>
</reference>
<evidence type="ECO:0000313" key="1">
    <source>
        <dbReference type="EMBL" id="KAJ8116337.1"/>
    </source>
</evidence>
<sequence length="683" mass="78308">MKVTFDFAPELEKIVQLPGLLTAAHLSKKNFFAVTNRKRDWILDYRATSKKFEDQCEHEWNQLEGIKFLDRVKAVEGDPYLPLEAKKMWRDAKTAWQTKFLDWKPVSEERREALFGKQGSENSLGKLLGGVWDKAWSTMTAVNKRYNYWYLDYDDAFAGEYCSSLPTTSGPQTQRCCFLCNRILSQAKQNRPIPVQFDKILQAAEQCVICRLLGEASKAHVSEAKGTVEFYRTGSFLRAYAGGPRLVRLCADATNGECIRLVNAADRSSTEFLALSHCWGKLTTEEKRAFCTTSENIRTRYDGFSVFELPKTFQDAIMVTRALGIRYLWIDSICIIQYGDNNEDWRHQCTEMKLVYSQAYCVIAATAATSSFSGFLNQPVSSAALRVEDHCGHQFFVSTDIDDYDNDVARAALNSRAWVMQESVLARRTIHFTAHINEYYTLDPHFPKRILVSLELFMINHALHYLVREYTKRDITFPCDRAVAIAGLEQRLSETLVCESRYFIFEKSMHRQLMWLAVSEQRERIDYDSPIPSWSWMAWTGPIDFPNFYPKLVAGSEFLDIDVNVNVRFHATRKDALKADLGRLKKHTLRQHSFVSGEDCREIVDELGQGQGQLAFDASADEHPQPMFCIVVGRDRPVDRRIFSMYNVLIVVPTDTVGEYRRIGIGKVDPGFVIKETDDVLVV</sequence>
<accession>A0ACC2IMJ7</accession>
<evidence type="ECO:0000313" key="2">
    <source>
        <dbReference type="Proteomes" id="UP001153331"/>
    </source>
</evidence>
<name>A0ACC2IMJ7_9PLEO</name>
<protein>
    <submittedName>
        <fullName evidence="1">Uncharacterized protein</fullName>
    </submittedName>
</protein>
<keyword evidence="2" id="KW-1185">Reference proteome</keyword>
<dbReference type="EMBL" id="JAPHNI010000098">
    <property type="protein sequence ID" value="KAJ8116337.1"/>
    <property type="molecule type" value="Genomic_DNA"/>
</dbReference>
<organism evidence="1 2">
    <name type="scientific">Boeremia exigua</name>
    <dbReference type="NCBI Taxonomy" id="749465"/>
    <lineage>
        <taxon>Eukaryota</taxon>
        <taxon>Fungi</taxon>
        <taxon>Dikarya</taxon>
        <taxon>Ascomycota</taxon>
        <taxon>Pezizomycotina</taxon>
        <taxon>Dothideomycetes</taxon>
        <taxon>Pleosporomycetidae</taxon>
        <taxon>Pleosporales</taxon>
        <taxon>Pleosporineae</taxon>
        <taxon>Didymellaceae</taxon>
        <taxon>Boeremia</taxon>
    </lineage>
</organism>
<gene>
    <name evidence="1" type="ORF">OPT61_g2197</name>
</gene>